<reference evidence="1 2" key="1">
    <citation type="submission" date="2024-09" db="EMBL/GenBank/DDBJ databases">
        <authorList>
            <person name="Sun Q."/>
            <person name="Mori K."/>
        </authorList>
    </citation>
    <scope>NUCLEOTIDE SEQUENCE [LARGE SCALE GENOMIC DNA]</scope>
    <source>
        <strain evidence="1 2">CCM 8543</strain>
    </source>
</reference>
<gene>
    <name evidence="1" type="ORF">ACFFJ2_16575</name>
</gene>
<evidence type="ECO:0000313" key="1">
    <source>
        <dbReference type="EMBL" id="MFC0210015.1"/>
    </source>
</evidence>
<dbReference type="Proteomes" id="UP001589755">
    <property type="component" value="Unassembled WGS sequence"/>
</dbReference>
<accession>A0ABV6DBN8</accession>
<dbReference type="RefSeq" id="WP_261519687.1">
    <property type="nucleotide sequence ID" value="NZ_JAODNW010000005.1"/>
</dbReference>
<dbReference type="EMBL" id="JBHLXD010000036">
    <property type="protein sequence ID" value="MFC0210015.1"/>
    <property type="molecule type" value="Genomic_DNA"/>
</dbReference>
<dbReference type="GO" id="GO:0003677">
    <property type="term" value="F:DNA binding"/>
    <property type="evidence" value="ECO:0007669"/>
    <property type="project" value="UniProtKB-KW"/>
</dbReference>
<dbReference type="PANTHER" id="PTHR35145:SF1">
    <property type="entry name" value="CYTOPLASMIC PROTEIN"/>
    <property type="match status" value="1"/>
</dbReference>
<comment type="caution">
    <text evidence="1">The sequence shown here is derived from an EMBL/GenBank/DDBJ whole genome shotgun (WGS) entry which is preliminary data.</text>
</comment>
<dbReference type="InterPro" id="IPR007351">
    <property type="entry name" value="YjbR"/>
</dbReference>
<keyword evidence="1" id="KW-0238">DNA-binding</keyword>
<dbReference type="SUPFAM" id="SSF142906">
    <property type="entry name" value="YjbR-like"/>
    <property type="match status" value="1"/>
</dbReference>
<name>A0ABV6DBN8_9HYPH</name>
<protein>
    <submittedName>
        <fullName evidence="1">MmcQ/YjbR family DNA-binding protein</fullName>
    </submittedName>
</protein>
<dbReference type="PANTHER" id="PTHR35145">
    <property type="entry name" value="CYTOPLASMIC PROTEIN-RELATED"/>
    <property type="match status" value="1"/>
</dbReference>
<sequence length="121" mass="13297">MRLEDYNAFCASLPHATHVVQWGGAHVWKVGGKVFAIAGWSDGEALAVTFKCSDAAYDILKEQPGLRPAPYLASRGMTWIQRRTAQTMDDAALKDYIAESHRLVASGLPKKVQRELGLVGR</sequence>
<dbReference type="Pfam" id="PF04237">
    <property type="entry name" value="YjbR"/>
    <property type="match status" value="1"/>
</dbReference>
<evidence type="ECO:0000313" key="2">
    <source>
        <dbReference type="Proteomes" id="UP001589755"/>
    </source>
</evidence>
<organism evidence="1 2">
    <name type="scientific">Chelativorans intermedius</name>
    <dbReference type="NCBI Taxonomy" id="515947"/>
    <lineage>
        <taxon>Bacteria</taxon>
        <taxon>Pseudomonadati</taxon>
        <taxon>Pseudomonadota</taxon>
        <taxon>Alphaproteobacteria</taxon>
        <taxon>Hyphomicrobiales</taxon>
        <taxon>Phyllobacteriaceae</taxon>
        <taxon>Chelativorans</taxon>
    </lineage>
</organism>
<dbReference type="InterPro" id="IPR038056">
    <property type="entry name" value="YjbR-like_sf"/>
</dbReference>
<dbReference type="InterPro" id="IPR058532">
    <property type="entry name" value="YjbR/MT2646/Rv2570-like"/>
</dbReference>
<proteinExistence type="predicted"/>
<dbReference type="Gene3D" id="3.90.1150.30">
    <property type="match status" value="1"/>
</dbReference>
<keyword evidence="2" id="KW-1185">Reference proteome</keyword>